<evidence type="ECO:0000256" key="2">
    <source>
        <dbReference type="ARBA" id="ARBA00023125"/>
    </source>
</evidence>
<dbReference type="InterPro" id="IPR009057">
    <property type="entry name" value="Homeodomain-like_sf"/>
</dbReference>
<evidence type="ECO:0000313" key="5">
    <source>
        <dbReference type="EMBL" id="NVN18898.1"/>
    </source>
</evidence>
<keyword evidence="1" id="KW-0805">Transcription regulation</keyword>
<dbReference type="PANTHER" id="PTHR43280">
    <property type="entry name" value="ARAC-FAMILY TRANSCRIPTIONAL REGULATOR"/>
    <property type="match status" value="1"/>
</dbReference>
<organism evidence="5 6">
    <name type="scientific">Flagellimonas chongwuensis</name>
    <dbReference type="NCBI Taxonomy" id="2697365"/>
    <lineage>
        <taxon>Bacteria</taxon>
        <taxon>Pseudomonadati</taxon>
        <taxon>Bacteroidota</taxon>
        <taxon>Flavobacteriia</taxon>
        <taxon>Flavobacteriales</taxon>
        <taxon>Flavobacteriaceae</taxon>
        <taxon>Flagellimonas</taxon>
    </lineage>
</organism>
<dbReference type="InterPro" id="IPR018062">
    <property type="entry name" value="HTH_AraC-typ_CS"/>
</dbReference>
<dbReference type="EMBL" id="WYET01000004">
    <property type="protein sequence ID" value="NVN18898.1"/>
    <property type="molecule type" value="Genomic_DNA"/>
</dbReference>
<feature type="domain" description="HTH araC/xylS-type" evidence="4">
    <location>
        <begin position="168"/>
        <end position="265"/>
    </location>
</feature>
<dbReference type="Gene3D" id="1.10.10.60">
    <property type="entry name" value="Homeodomain-like"/>
    <property type="match status" value="1"/>
</dbReference>
<name>A0A850NKR1_9FLAO</name>
<dbReference type="InterPro" id="IPR037923">
    <property type="entry name" value="HTH-like"/>
</dbReference>
<dbReference type="Pfam" id="PF02311">
    <property type="entry name" value="AraC_binding"/>
    <property type="match status" value="1"/>
</dbReference>
<keyword evidence="3" id="KW-0804">Transcription</keyword>
<dbReference type="InterPro" id="IPR003313">
    <property type="entry name" value="AraC-bd"/>
</dbReference>
<dbReference type="GO" id="GO:0043565">
    <property type="term" value="F:sequence-specific DNA binding"/>
    <property type="evidence" value="ECO:0007669"/>
    <property type="project" value="InterPro"/>
</dbReference>
<accession>A0A850NKR1</accession>
<dbReference type="PANTHER" id="PTHR43280:SF2">
    <property type="entry name" value="HTH-TYPE TRANSCRIPTIONAL REGULATOR EXSA"/>
    <property type="match status" value="1"/>
</dbReference>
<dbReference type="PROSITE" id="PS01124">
    <property type="entry name" value="HTH_ARAC_FAMILY_2"/>
    <property type="match status" value="1"/>
</dbReference>
<reference evidence="5 6" key="1">
    <citation type="submission" date="2020-01" db="EMBL/GenBank/DDBJ databases">
        <title>Draft Genome Analysis of Muricauda sp. HICW Isolated from coastal seawater of PR China.</title>
        <authorList>
            <person name="Chen M.-X."/>
        </authorList>
    </citation>
    <scope>NUCLEOTIDE SEQUENCE [LARGE SCALE GENOMIC DNA]</scope>
    <source>
        <strain evidence="5 6">HICW</strain>
    </source>
</reference>
<evidence type="ECO:0000256" key="3">
    <source>
        <dbReference type="ARBA" id="ARBA00023163"/>
    </source>
</evidence>
<dbReference type="InterPro" id="IPR020449">
    <property type="entry name" value="Tscrpt_reg_AraC-type_HTH"/>
</dbReference>
<dbReference type="GO" id="GO:0003700">
    <property type="term" value="F:DNA-binding transcription factor activity"/>
    <property type="evidence" value="ECO:0007669"/>
    <property type="project" value="InterPro"/>
</dbReference>
<dbReference type="Proteomes" id="UP000558089">
    <property type="component" value="Unassembled WGS sequence"/>
</dbReference>
<keyword evidence="2" id="KW-0238">DNA-binding</keyword>
<evidence type="ECO:0000259" key="4">
    <source>
        <dbReference type="PROSITE" id="PS01124"/>
    </source>
</evidence>
<dbReference type="RefSeq" id="WP_176620556.1">
    <property type="nucleotide sequence ID" value="NZ_WYET01000004.1"/>
</dbReference>
<evidence type="ECO:0000256" key="1">
    <source>
        <dbReference type="ARBA" id="ARBA00023015"/>
    </source>
</evidence>
<protein>
    <submittedName>
        <fullName evidence="5">Helix-turn-helix domain-containing protein</fullName>
    </submittedName>
</protein>
<comment type="caution">
    <text evidence="5">The sequence shown here is derived from an EMBL/GenBank/DDBJ whole genome shotgun (WGS) entry which is preliminary data.</text>
</comment>
<keyword evidence="6" id="KW-1185">Reference proteome</keyword>
<dbReference type="PROSITE" id="PS00041">
    <property type="entry name" value="HTH_ARAC_FAMILY_1"/>
    <property type="match status" value="1"/>
</dbReference>
<dbReference type="SUPFAM" id="SSF46689">
    <property type="entry name" value="Homeodomain-like"/>
    <property type="match status" value="1"/>
</dbReference>
<dbReference type="InterPro" id="IPR018060">
    <property type="entry name" value="HTH_AraC"/>
</dbReference>
<dbReference type="PRINTS" id="PR00032">
    <property type="entry name" value="HTHARAC"/>
</dbReference>
<proteinExistence type="predicted"/>
<evidence type="ECO:0000313" key="6">
    <source>
        <dbReference type="Proteomes" id="UP000558089"/>
    </source>
</evidence>
<dbReference type="AlphaFoldDB" id="A0A850NKR1"/>
<dbReference type="SUPFAM" id="SSF51215">
    <property type="entry name" value="Regulatory protein AraC"/>
    <property type="match status" value="1"/>
</dbReference>
<dbReference type="SMART" id="SM00342">
    <property type="entry name" value="HTH_ARAC"/>
    <property type="match status" value="1"/>
</dbReference>
<gene>
    <name evidence="5" type="ORF">GUA46_11140</name>
</gene>
<dbReference type="Pfam" id="PF12833">
    <property type="entry name" value="HTH_18"/>
    <property type="match status" value="1"/>
</dbReference>
<sequence length="270" mass="31500">MKILSSGEYYGNKNSELRHDGITLSKYSYTGIQTDWHYHENPYFMYVLQGNMKDCNKKATTLCPTGSLMFNNWQETHYGSKHSTNAAGFHLEFETSWLQKHDITFTVLEGSKLVQHPEVHFLFAKLYRELSMMDNYSELTIQSILIQICDSLKTEQSVESKKRPEWVDRLKELLHFDENTLSLEYLSQQLDVHPVHISRAASKYLNASLGEYIRQCKLKAAIPLLIQSNYSLTEIAYQSGFSDQSHFNRVFKSHFNMTPKAYRDRLKTKL</sequence>